<dbReference type="AlphaFoldDB" id="A0A9N9KJ93"/>
<keyword evidence="2" id="KW-1185">Reference proteome</keyword>
<gene>
    <name evidence="1" type="ORF">CPELLU_LOCUS20603</name>
</gene>
<feature type="non-terminal residue" evidence="1">
    <location>
        <position position="46"/>
    </location>
</feature>
<protein>
    <submittedName>
        <fullName evidence="1">14955_t:CDS:1</fullName>
    </submittedName>
</protein>
<dbReference type="OrthoDB" id="2474078at2759"/>
<name>A0A9N9KJ93_9GLOM</name>
<proteinExistence type="predicted"/>
<dbReference type="EMBL" id="CAJVQA010063976">
    <property type="protein sequence ID" value="CAG8830408.1"/>
    <property type="molecule type" value="Genomic_DNA"/>
</dbReference>
<organism evidence="1 2">
    <name type="scientific">Cetraspora pellucida</name>
    <dbReference type="NCBI Taxonomy" id="1433469"/>
    <lineage>
        <taxon>Eukaryota</taxon>
        <taxon>Fungi</taxon>
        <taxon>Fungi incertae sedis</taxon>
        <taxon>Mucoromycota</taxon>
        <taxon>Glomeromycotina</taxon>
        <taxon>Glomeromycetes</taxon>
        <taxon>Diversisporales</taxon>
        <taxon>Gigasporaceae</taxon>
        <taxon>Cetraspora</taxon>
    </lineage>
</organism>
<comment type="caution">
    <text evidence="1">The sequence shown here is derived from an EMBL/GenBank/DDBJ whole genome shotgun (WGS) entry which is preliminary data.</text>
</comment>
<reference evidence="1" key="1">
    <citation type="submission" date="2021-06" db="EMBL/GenBank/DDBJ databases">
        <authorList>
            <person name="Kallberg Y."/>
            <person name="Tangrot J."/>
            <person name="Rosling A."/>
        </authorList>
    </citation>
    <scope>NUCLEOTIDE SEQUENCE</scope>
    <source>
        <strain evidence="1">FL966</strain>
    </source>
</reference>
<evidence type="ECO:0000313" key="1">
    <source>
        <dbReference type="EMBL" id="CAG8830408.1"/>
    </source>
</evidence>
<dbReference type="Proteomes" id="UP000789759">
    <property type="component" value="Unassembled WGS sequence"/>
</dbReference>
<accession>A0A9N9KJ93</accession>
<sequence length="46" mass="5235">ELQLEEILHNTIDAKKNEEISNSTSIRNDQDSLIDEFINDTSNEAS</sequence>
<feature type="non-terminal residue" evidence="1">
    <location>
        <position position="1"/>
    </location>
</feature>
<evidence type="ECO:0000313" key="2">
    <source>
        <dbReference type="Proteomes" id="UP000789759"/>
    </source>
</evidence>